<dbReference type="AlphaFoldDB" id="A0A2S7U1L9"/>
<evidence type="ECO:0000313" key="9">
    <source>
        <dbReference type="EMBL" id="PQJ28073.1"/>
    </source>
</evidence>
<feature type="transmembrane region" description="Helical" evidence="7">
    <location>
        <begin position="273"/>
        <end position="296"/>
    </location>
</feature>
<comment type="similarity">
    <text evidence="2">Belongs to the bacterial sugar transferase family.</text>
</comment>
<evidence type="ECO:0000259" key="8">
    <source>
        <dbReference type="Pfam" id="PF02397"/>
    </source>
</evidence>
<dbReference type="OrthoDB" id="9808602at2"/>
<evidence type="ECO:0000256" key="2">
    <source>
        <dbReference type="ARBA" id="ARBA00006464"/>
    </source>
</evidence>
<evidence type="ECO:0000256" key="7">
    <source>
        <dbReference type="SAM" id="Phobius"/>
    </source>
</evidence>
<dbReference type="GO" id="GO:0016020">
    <property type="term" value="C:membrane"/>
    <property type="evidence" value="ECO:0007669"/>
    <property type="project" value="UniProtKB-SubCell"/>
</dbReference>
<dbReference type="InterPro" id="IPR017475">
    <property type="entry name" value="EPS_sugar_tfrase"/>
</dbReference>
<comment type="subcellular location">
    <subcellularLocation>
        <location evidence="1">Membrane</location>
        <topology evidence="1">Multi-pass membrane protein</topology>
    </subcellularLocation>
</comment>
<feature type="transmembrane region" description="Helical" evidence="7">
    <location>
        <begin position="112"/>
        <end position="131"/>
    </location>
</feature>
<dbReference type="PANTHER" id="PTHR30576">
    <property type="entry name" value="COLANIC BIOSYNTHESIS UDP-GLUCOSE LIPID CARRIER TRANSFERASE"/>
    <property type="match status" value="1"/>
</dbReference>
<gene>
    <name evidence="9" type="ORF">BSZ32_05855</name>
</gene>
<accession>A0A2S7U1L9</accession>
<dbReference type="NCBIfam" id="TIGR03025">
    <property type="entry name" value="EPS_sugtrans"/>
    <property type="match status" value="1"/>
</dbReference>
<dbReference type="InterPro" id="IPR003362">
    <property type="entry name" value="Bact_transf"/>
</dbReference>
<feature type="domain" description="Bacterial sugar transferase" evidence="8">
    <location>
        <begin position="267"/>
        <end position="458"/>
    </location>
</feature>
<name>A0A2S7U1L9_9BACT</name>
<feature type="transmembrane region" description="Helical" evidence="7">
    <location>
        <begin position="21"/>
        <end position="38"/>
    </location>
</feature>
<protein>
    <recommendedName>
        <fullName evidence="8">Bacterial sugar transferase domain-containing protein</fullName>
    </recommendedName>
</protein>
<evidence type="ECO:0000256" key="1">
    <source>
        <dbReference type="ARBA" id="ARBA00004141"/>
    </source>
</evidence>
<dbReference type="PANTHER" id="PTHR30576:SF10">
    <property type="entry name" value="SLL5057 PROTEIN"/>
    <property type="match status" value="1"/>
</dbReference>
<proteinExistence type="inferred from homology"/>
<dbReference type="EMBL" id="MQWA01000001">
    <property type="protein sequence ID" value="PQJ28073.1"/>
    <property type="molecule type" value="Genomic_DNA"/>
</dbReference>
<sequence>MPASSKKEQFSLQALQLFDAFLVWVGFTLASAFRWNILAHDFQGVGLDKISWLLFVVVPFTPLTLELFGFYSNILNKKASAALSKIIQAGAVMTLAVGMCVLLFQLDPSSRLVLALGGFFSCIFIFIRFVWGRNILRRRVKNGASRERVIVAGLPNDTAEFLNELSAEVIAYIEVRAHFDLGTRNPLELADLIVAESAHRVIISPKNVLFDKIGEAVEVCETQGVEVWVAANFIRSQVARPTFDTMGNKPMLVLKSTPELSWALLAKSVFDRCFALVFIVFSLPLWLFAAIGIMLADPGPIFFRQRRSGKYGKEFNMWKFRTMAVDAEANLAQVKEQMGNQMSGPVFKLDDDPRVFPFARILRKMSIDELPQLLNVLSGDMSIVGPRPLPVYEVKDFEKAAYRRRLSVKPGITCTWQAGGRNEITNFEEWVEMDLAYIDNWSLWVDLKIIVKTIPAVLFFKGAK</sequence>
<keyword evidence="3" id="KW-0808">Transferase</keyword>
<evidence type="ECO:0000256" key="4">
    <source>
        <dbReference type="ARBA" id="ARBA00022692"/>
    </source>
</evidence>
<keyword evidence="10" id="KW-1185">Reference proteome</keyword>
<comment type="caution">
    <text evidence="9">The sequence shown here is derived from an EMBL/GenBank/DDBJ whole genome shotgun (WGS) entry which is preliminary data.</text>
</comment>
<keyword evidence="6 7" id="KW-0472">Membrane</keyword>
<dbReference type="Pfam" id="PF02397">
    <property type="entry name" value="Bac_transf"/>
    <property type="match status" value="1"/>
</dbReference>
<evidence type="ECO:0000256" key="6">
    <source>
        <dbReference type="ARBA" id="ARBA00023136"/>
    </source>
</evidence>
<dbReference type="RefSeq" id="WP_105042573.1">
    <property type="nucleotide sequence ID" value="NZ_MQWA01000001.1"/>
</dbReference>
<evidence type="ECO:0000313" key="10">
    <source>
        <dbReference type="Proteomes" id="UP000239907"/>
    </source>
</evidence>
<feature type="transmembrane region" description="Helical" evidence="7">
    <location>
        <begin position="50"/>
        <end position="74"/>
    </location>
</feature>
<evidence type="ECO:0000256" key="3">
    <source>
        <dbReference type="ARBA" id="ARBA00022679"/>
    </source>
</evidence>
<dbReference type="GO" id="GO:0016780">
    <property type="term" value="F:phosphotransferase activity, for other substituted phosphate groups"/>
    <property type="evidence" value="ECO:0007669"/>
    <property type="project" value="TreeGrafter"/>
</dbReference>
<keyword evidence="4 7" id="KW-0812">Transmembrane</keyword>
<dbReference type="Proteomes" id="UP000239907">
    <property type="component" value="Unassembled WGS sequence"/>
</dbReference>
<reference evidence="9 10" key="1">
    <citation type="submission" date="2016-12" db="EMBL/GenBank/DDBJ databases">
        <title>Study of bacterial adaptation to deep sea.</title>
        <authorList>
            <person name="Song J."/>
            <person name="Yoshizawa S."/>
            <person name="Kogure K."/>
        </authorList>
    </citation>
    <scope>NUCLEOTIDE SEQUENCE [LARGE SCALE GENOMIC DNA]</scope>
    <source>
        <strain evidence="9 10">SAORIC-165</strain>
    </source>
</reference>
<feature type="transmembrane region" description="Helical" evidence="7">
    <location>
        <begin position="86"/>
        <end position="106"/>
    </location>
</feature>
<keyword evidence="5 7" id="KW-1133">Transmembrane helix</keyword>
<evidence type="ECO:0000256" key="5">
    <source>
        <dbReference type="ARBA" id="ARBA00022989"/>
    </source>
</evidence>
<organism evidence="9 10">
    <name type="scientific">Rubritalea profundi</name>
    <dbReference type="NCBI Taxonomy" id="1658618"/>
    <lineage>
        <taxon>Bacteria</taxon>
        <taxon>Pseudomonadati</taxon>
        <taxon>Verrucomicrobiota</taxon>
        <taxon>Verrucomicrobiia</taxon>
        <taxon>Verrucomicrobiales</taxon>
        <taxon>Rubritaleaceae</taxon>
        <taxon>Rubritalea</taxon>
    </lineage>
</organism>